<proteinExistence type="predicted"/>
<protein>
    <recommendedName>
        <fullName evidence="1">CS domain-containing protein</fullName>
    </recommendedName>
</protein>
<dbReference type="EMBL" id="KI914025">
    <property type="protein sequence ID" value="ETV90719.1"/>
    <property type="molecule type" value="Genomic_DNA"/>
</dbReference>
<dbReference type="InterPro" id="IPR008978">
    <property type="entry name" value="HSP20-like_chaperone"/>
</dbReference>
<dbReference type="RefSeq" id="XP_008880659.1">
    <property type="nucleotide sequence ID" value="XM_008882437.1"/>
</dbReference>
<feature type="domain" description="CS" evidence="1">
    <location>
        <begin position="32"/>
        <end position="143"/>
    </location>
</feature>
<evidence type="ECO:0000313" key="2">
    <source>
        <dbReference type="EMBL" id="ETV90719.1"/>
    </source>
</evidence>
<reference evidence="2" key="1">
    <citation type="submission" date="2013-12" db="EMBL/GenBank/DDBJ databases">
        <title>The Genome Sequence of Aphanomyces invadans NJM9701.</title>
        <authorList>
            <consortium name="The Broad Institute Genomics Platform"/>
            <person name="Russ C."/>
            <person name="Tyler B."/>
            <person name="van West P."/>
            <person name="Dieguez-Uribeondo J."/>
            <person name="Young S.K."/>
            <person name="Zeng Q."/>
            <person name="Gargeya S."/>
            <person name="Fitzgerald M."/>
            <person name="Abouelleil A."/>
            <person name="Alvarado L."/>
            <person name="Chapman S.B."/>
            <person name="Gainer-Dewar J."/>
            <person name="Goldberg J."/>
            <person name="Griggs A."/>
            <person name="Gujja S."/>
            <person name="Hansen M."/>
            <person name="Howarth C."/>
            <person name="Imamovic A."/>
            <person name="Ireland A."/>
            <person name="Larimer J."/>
            <person name="McCowan C."/>
            <person name="Murphy C."/>
            <person name="Pearson M."/>
            <person name="Poon T.W."/>
            <person name="Priest M."/>
            <person name="Roberts A."/>
            <person name="Saif S."/>
            <person name="Shea T."/>
            <person name="Sykes S."/>
            <person name="Wortman J."/>
            <person name="Nusbaum C."/>
            <person name="Birren B."/>
        </authorList>
    </citation>
    <scope>NUCLEOTIDE SEQUENCE [LARGE SCALE GENOMIC DNA]</scope>
    <source>
        <strain evidence="2">NJM9701</strain>
    </source>
</reference>
<dbReference type="SUPFAM" id="SSF49764">
    <property type="entry name" value="HSP20-like chaperones"/>
    <property type="match status" value="1"/>
</dbReference>
<dbReference type="VEuPathDB" id="FungiDB:H310_14556"/>
<dbReference type="Gene3D" id="2.60.40.790">
    <property type="match status" value="1"/>
</dbReference>
<accession>A0A024T9N9</accession>
<sequence>MARRASSILDNAAATFLPTDDTAAAILSRFVDPSGRYGWTQTLEELYVYVPVRPRIVRKGVNVLATQSSDHTHWFTVIVDTIPRVHAQLAAHVKCASLDWDIAAQKESSPFYSRAVLPTATEPSMEVCITLAKAVPGHWATLFGSCS</sequence>
<gene>
    <name evidence="2" type="ORF">H310_14556</name>
</gene>
<dbReference type="PROSITE" id="PS51203">
    <property type="entry name" value="CS"/>
    <property type="match status" value="1"/>
</dbReference>
<dbReference type="AlphaFoldDB" id="A0A024T9N9"/>
<name>A0A024T9N9_9STRA</name>
<dbReference type="GeneID" id="20091606"/>
<organism evidence="2">
    <name type="scientific">Aphanomyces invadans</name>
    <dbReference type="NCBI Taxonomy" id="157072"/>
    <lineage>
        <taxon>Eukaryota</taxon>
        <taxon>Sar</taxon>
        <taxon>Stramenopiles</taxon>
        <taxon>Oomycota</taxon>
        <taxon>Saprolegniomycetes</taxon>
        <taxon>Saprolegniales</taxon>
        <taxon>Verrucalvaceae</taxon>
        <taxon>Aphanomyces</taxon>
    </lineage>
</organism>
<dbReference type="InterPro" id="IPR007052">
    <property type="entry name" value="CS_dom"/>
</dbReference>
<dbReference type="OrthoDB" id="77280at2759"/>
<evidence type="ECO:0000259" key="1">
    <source>
        <dbReference type="PROSITE" id="PS51203"/>
    </source>
</evidence>